<gene>
    <name evidence="24" type="ORF">M622_09800</name>
</gene>
<dbReference type="Gene3D" id="1.10.287.130">
    <property type="match status" value="1"/>
</dbReference>
<dbReference type="EC" id="2.7.13.3" evidence="3"/>
<dbReference type="SMART" id="SM00387">
    <property type="entry name" value="HATPase_c"/>
    <property type="match status" value="1"/>
</dbReference>
<feature type="region of interest" description="Disordered" evidence="20">
    <location>
        <begin position="1"/>
        <end position="27"/>
    </location>
</feature>
<evidence type="ECO:0000256" key="9">
    <source>
        <dbReference type="ARBA" id="ARBA00022777"/>
    </source>
</evidence>
<dbReference type="AlphaFoldDB" id="S9ZQV4"/>
<dbReference type="Gene3D" id="3.30.565.10">
    <property type="entry name" value="Histidine kinase-like ATPase, C-terminal domain"/>
    <property type="match status" value="1"/>
</dbReference>
<dbReference type="EMBL" id="ATJV01000013">
    <property type="protein sequence ID" value="EPZ17016.1"/>
    <property type="molecule type" value="Genomic_DNA"/>
</dbReference>
<dbReference type="SUPFAM" id="SSF55874">
    <property type="entry name" value="ATPase domain of HSP90 chaperone/DNA topoisomerase II/histidine kinase"/>
    <property type="match status" value="1"/>
</dbReference>
<dbReference type="PROSITE" id="PS50109">
    <property type="entry name" value="HIS_KIN"/>
    <property type="match status" value="1"/>
</dbReference>
<dbReference type="InterPro" id="IPR001789">
    <property type="entry name" value="Sig_transdc_resp-reg_receiver"/>
</dbReference>
<accession>S9ZQV4</accession>
<keyword evidence="11" id="KW-1133">Transmembrane helix</keyword>
<dbReference type="Proteomes" id="UP000015455">
    <property type="component" value="Unassembled WGS sequence"/>
</dbReference>
<dbReference type="SMART" id="SM00448">
    <property type="entry name" value="REC"/>
    <property type="match status" value="2"/>
</dbReference>
<dbReference type="eggNOG" id="COG2205">
    <property type="taxonomic scope" value="Bacteria"/>
</dbReference>
<comment type="catalytic activity">
    <reaction evidence="1">
        <text>ATP + protein L-histidine = ADP + protein N-phospho-L-histidine.</text>
        <dbReference type="EC" id="2.7.13.3"/>
    </reaction>
</comment>
<dbReference type="InterPro" id="IPR011006">
    <property type="entry name" value="CheY-like_superfamily"/>
</dbReference>
<dbReference type="InterPro" id="IPR036097">
    <property type="entry name" value="HisK_dim/P_sf"/>
</dbReference>
<evidence type="ECO:0000256" key="17">
    <source>
        <dbReference type="ARBA" id="ARBA00070152"/>
    </source>
</evidence>
<evidence type="ECO:0000256" key="13">
    <source>
        <dbReference type="ARBA" id="ARBA00023136"/>
    </source>
</evidence>
<dbReference type="InterPro" id="IPR005467">
    <property type="entry name" value="His_kinase_dom"/>
</dbReference>
<evidence type="ECO:0000259" key="21">
    <source>
        <dbReference type="PROSITE" id="PS50109"/>
    </source>
</evidence>
<dbReference type="GO" id="GO:0005886">
    <property type="term" value="C:plasma membrane"/>
    <property type="evidence" value="ECO:0007669"/>
    <property type="project" value="UniProtKB-SubCell"/>
</dbReference>
<evidence type="ECO:0000256" key="8">
    <source>
        <dbReference type="ARBA" id="ARBA00022741"/>
    </source>
</evidence>
<feature type="modified residue" description="4-aspartylphosphate" evidence="19">
    <location>
        <position position="350"/>
    </location>
</feature>
<evidence type="ECO:0000256" key="7">
    <source>
        <dbReference type="ARBA" id="ARBA00022692"/>
    </source>
</evidence>
<dbReference type="GO" id="GO:0005524">
    <property type="term" value="F:ATP binding"/>
    <property type="evidence" value="ECO:0007669"/>
    <property type="project" value="UniProtKB-KW"/>
</dbReference>
<feature type="compositionally biased region" description="Basic and acidic residues" evidence="20">
    <location>
        <begin position="1"/>
        <end position="12"/>
    </location>
</feature>
<evidence type="ECO:0000259" key="22">
    <source>
        <dbReference type="PROSITE" id="PS50110"/>
    </source>
</evidence>
<dbReference type="InterPro" id="IPR036641">
    <property type="entry name" value="HPT_dom_sf"/>
</dbReference>
<dbReference type="InterPro" id="IPR008207">
    <property type="entry name" value="Sig_transdc_His_kin_Hpt_dom"/>
</dbReference>
<evidence type="ECO:0000256" key="14">
    <source>
        <dbReference type="ARBA" id="ARBA00058004"/>
    </source>
</evidence>
<dbReference type="SUPFAM" id="SSF47384">
    <property type="entry name" value="Homodimeric domain of signal transducing histidine kinase"/>
    <property type="match status" value="1"/>
</dbReference>
<evidence type="ECO:0000313" key="24">
    <source>
        <dbReference type="EMBL" id="EPZ17016.1"/>
    </source>
</evidence>
<dbReference type="PATRIC" id="fig|1348657.5.peg.492"/>
<dbReference type="Gene3D" id="3.40.50.2300">
    <property type="match status" value="2"/>
</dbReference>
<reference evidence="24 25" key="1">
    <citation type="submission" date="2013-06" db="EMBL/GenBank/DDBJ databases">
        <title>Draft genome sequence of Thauera terpenica.</title>
        <authorList>
            <person name="Liu B."/>
            <person name="Frostegard A.H."/>
            <person name="Shapleigh J.P."/>
        </authorList>
    </citation>
    <scope>NUCLEOTIDE SEQUENCE [LARGE SCALE GENOMIC DNA]</scope>
    <source>
        <strain evidence="24 25">58Eu</strain>
    </source>
</reference>
<evidence type="ECO:0000256" key="19">
    <source>
        <dbReference type="PROSITE-ProRule" id="PRU00169"/>
    </source>
</evidence>
<keyword evidence="9" id="KW-0418">Kinase</keyword>
<proteinExistence type="predicted"/>
<dbReference type="GO" id="GO:0000155">
    <property type="term" value="F:phosphorelay sensor kinase activity"/>
    <property type="evidence" value="ECO:0007669"/>
    <property type="project" value="InterPro"/>
</dbReference>
<dbReference type="InterPro" id="IPR004358">
    <property type="entry name" value="Sig_transdc_His_kin-like_C"/>
</dbReference>
<dbReference type="FunFam" id="1.10.287.130:FF:000002">
    <property type="entry name" value="Two-component osmosensing histidine kinase"/>
    <property type="match status" value="1"/>
</dbReference>
<evidence type="ECO:0000256" key="2">
    <source>
        <dbReference type="ARBA" id="ARBA00004651"/>
    </source>
</evidence>
<evidence type="ECO:0000256" key="6">
    <source>
        <dbReference type="ARBA" id="ARBA00022679"/>
    </source>
</evidence>
<dbReference type="InterPro" id="IPR003661">
    <property type="entry name" value="HisK_dim/P_dom"/>
</dbReference>
<feature type="domain" description="Histidine kinase" evidence="21">
    <location>
        <begin position="59"/>
        <end position="280"/>
    </location>
</feature>
<evidence type="ECO:0000313" key="25">
    <source>
        <dbReference type="Proteomes" id="UP000015455"/>
    </source>
</evidence>
<feature type="modified residue" description="Phosphohistidine" evidence="18">
    <location>
        <position position="658"/>
    </location>
</feature>
<name>S9ZQV4_9RHOO</name>
<keyword evidence="8" id="KW-0547">Nucleotide-binding</keyword>
<evidence type="ECO:0000256" key="15">
    <source>
        <dbReference type="ARBA" id="ARBA00064003"/>
    </source>
</evidence>
<keyword evidence="5 19" id="KW-0597">Phosphoprotein</keyword>
<dbReference type="Pfam" id="PF02518">
    <property type="entry name" value="HATPase_c"/>
    <property type="match status" value="1"/>
</dbReference>
<dbReference type="SUPFAM" id="SSF52172">
    <property type="entry name" value="CheY-like"/>
    <property type="match status" value="2"/>
</dbReference>
<dbReference type="CDD" id="cd16922">
    <property type="entry name" value="HATPase_EvgS-ArcB-TorS-like"/>
    <property type="match status" value="1"/>
</dbReference>
<keyword evidence="6" id="KW-0808">Transferase</keyword>
<dbReference type="FunFam" id="3.30.565.10:FF:000010">
    <property type="entry name" value="Sensor histidine kinase RcsC"/>
    <property type="match status" value="1"/>
</dbReference>
<dbReference type="Pfam" id="PF01627">
    <property type="entry name" value="Hpt"/>
    <property type="match status" value="1"/>
</dbReference>
<comment type="subunit">
    <text evidence="15">At low DSF concentrations, interacts with RpfF.</text>
</comment>
<sequence>MDKALRSEERCVTPDGAQPKWRWQRPGSTAARDRRAAALIAAKEAAEAASRAKGDFLANMSHEIRTPMNGVLGMTNLLLDTELTHEQRDYLNTVKSSAEALLIIIDDILDFSRIEAGRLALEEVDFSPLQLVADTCRALAFKAHQKGVELFFALAPEVPSVVRGDPTRLRQVLINLIGNAIKFTERGQIELEVRVVAQAGAAVELLFAVRDSGCGIPPDKLESIFEAFTQADSSTTRRFGGTGLGLTISRHLVGLMQGRIEVRSEPLQGSTFSVVLPLVLVQPAVFVRMSLLDQAHVLIAACNEILGQHLCDVLARHGARAQLACSGEAVEAALVAAHEDNDPFHFVLMDADMPDPGGFALAERFARETPFIDRFVMMISSHLQRVNTARCEEIGLPVRLSKPFAVEDLLGALQLASQGLSGRRVGAESATDVAFELAPPLALDEASAQAQSTALAVLVVEDNPVNQTVARRILEKAGHHVTIANNGAEALEAFDSRHFDLILMDVQMPVMGGIDATQAIRAREARRSWVIQGDWRPTAIIAMTAHAMAGDRERCLEAGMDDYVSKPIDVNALFAAIDRVLGRPALDDSDGDVSLLEMGEGDRRQIANLDEARAMFDGDEDVVQQLLALFFRDFDRTITDLQRASAAQDYKRLAELSHALKGSVGLFGAQRATEAAKTLEQMARSADPAAATTQATKLSGELKLLAQALHQHEKKH</sequence>
<dbReference type="PRINTS" id="PR00344">
    <property type="entry name" value="BCTRLSENSOR"/>
</dbReference>
<dbReference type="OrthoDB" id="8552871at2"/>
<protein>
    <recommendedName>
        <fullName evidence="16">Sensory/regulatory protein RpfC</fullName>
        <ecNumber evidence="3">2.7.13.3</ecNumber>
    </recommendedName>
    <alternativeName>
        <fullName evidence="17">Virulence sensor protein BvgS</fullName>
    </alternativeName>
</protein>
<evidence type="ECO:0000256" key="18">
    <source>
        <dbReference type="PROSITE-ProRule" id="PRU00110"/>
    </source>
</evidence>
<dbReference type="Pfam" id="PF00072">
    <property type="entry name" value="Response_reg"/>
    <property type="match status" value="2"/>
</dbReference>
<dbReference type="STRING" id="1348657.M622_09800"/>
<dbReference type="CDD" id="cd00082">
    <property type="entry name" value="HisKA"/>
    <property type="match status" value="1"/>
</dbReference>
<dbReference type="PANTHER" id="PTHR45339">
    <property type="entry name" value="HYBRID SIGNAL TRANSDUCTION HISTIDINE KINASE J"/>
    <property type="match status" value="1"/>
</dbReference>
<keyword evidence="7" id="KW-0812">Transmembrane</keyword>
<comment type="caution">
    <text evidence="24">The sequence shown here is derived from an EMBL/GenBank/DDBJ whole genome shotgun (WGS) entry which is preliminary data.</text>
</comment>
<dbReference type="PANTHER" id="PTHR45339:SF1">
    <property type="entry name" value="HYBRID SIGNAL TRANSDUCTION HISTIDINE KINASE J"/>
    <property type="match status" value="1"/>
</dbReference>
<evidence type="ECO:0000256" key="5">
    <source>
        <dbReference type="ARBA" id="ARBA00022553"/>
    </source>
</evidence>
<keyword evidence="12" id="KW-0902">Two-component regulatory system</keyword>
<evidence type="ECO:0000256" key="4">
    <source>
        <dbReference type="ARBA" id="ARBA00022475"/>
    </source>
</evidence>
<dbReference type="SMART" id="SM00388">
    <property type="entry name" value="HisKA"/>
    <property type="match status" value="1"/>
</dbReference>
<dbReference type="Gene3D" id="1.20.120.160">
    <property type="entry name" value="HPT domain"/>
    <property type="match status" value="1"/>
</dbReference>
<comment type="subcellular location">
    <subcellularLocation>
        <location evidence="2">Cell membrane</location>
        <topology evidence="2">Multi-pass membrane protein</topology>
    </subcellularLocation>
</comment>
<organism evidence="24 25">
    <name type="scientific">Thauera terpenica 58Eu</name>
    <dbReference type="NCBI Taxonomy" id="1348657"/>
    <lineage>
        <taxon>Bacteria</taxon>
        <taxon>Pseudomonadati</taxon>
        <taxon>Pseudomonadota</taxon>
        <taxon>Betaproteobacteria</taxon>
        <taxon>Rhodocyclales</taxon>
        <taxon>Zoogloeaceae</taxon>
        <taxon>Thauera</taxon>
    </lineage>
</organism>
<feature type="domain" description="HPt" evidence="23">
    <location>
        <begin position="619"/>
        <end position="716"/>
    </location>
</feature>
<dbReference type="eggNOG" id="COG0784">
    <property type="taxonomic scope" value="Bacteria"/>
</dbReference>
<dbReference type="SUPFAM" id="SSF47226">
    <property type="entry name" value="Histidine-containing phosphotransfer domain, HPT domain"/>
    <property type="match status" value="1"/>
</dbReference>
<comment type="function">
    <text evidence="14">Member of the two-component regulatory system BvgS/BvgA. Phosphorylates BvgA via a four-step phosphorelay in response to environmental signals.</text>
</comment>
<feature type="modified residue" description="4-aspartylphosphate" evidence="19">
    <location>
        <position position="505"/>
    </location>
</feature>
<evidence type="ECO:0000256" key="12">
    <source>
        <dbReference type="ARBA" id="ARBA00023012"/>
    </source>
</evidence>
<evidence type="ECO:0000256" key="20">
    <source>
        <dbReference type="SAM" id="MobiDB-lite"/>
    </source>
</evidence>
<evidence type="ECO:0000256" key="10">
    <source>
        <dbReference type="ARBA" id="ARBA00022840"/>
    </source>
</evidence>
<keyword evidence="25" id="KW-1185">Reference proteome</keyword>
<feature type="domain" description="Response regulatory" evidence="22">
    <location>
        <begin position="456"/>
        <end position="581"/>
    </location>
</feature>
<evidence type="ECO:0000256" key="16">
    <source>
        <dbReference type="ARBA" id="ARBA00068150"/>
    </source>
</evidence>
<dbReference type="InterPro" id="IPR036890">
    <property type="entry name" value="HATPase_C_sf"/>
</dbReference>
<dbReference type="InterPro" id="IPR003594">
    <property type="entry name" value="HATPase_dom"/>
</dbReference>
<keyword evidence="10" id="KW-0067">ATP-binding</keyword>
<dbReference type="SMART" id="SM00073">
    <property type="entry name" value="HPT"/>
    <property type="match status" value="1"/>
</dbReference>
<keyword evidence="13" id="KW-0472">Membrane</keyword>
<dbReference type="CDD" id="cd17546">
    <property type="entry name" value="REC_hyHK_CKI1_RcsC-like"/>
    <property type="match status" value="1"/>
</dbReference>
<keyword evidence="4" id="KW-1003">Cell membrane</keyword>
<dbReference type="PROSITE" id="PS50110">
    <property type="entry name" value="RESPONSE_REGULATORY"/>
    <property type="match status" value="2"/>
</dbReference>
<feature type="domain" description="Response regulatory" evidence="22">
    <location>
        <begin position="296"/>
        <end position="417"/>
    </location>
</feature>
<dbReference type="Pfam" id="PF00512">
    <property type="entry name" value="HisKA"/>
    <property type="match status" value="1"/>
</dbReference>
<evidence type="ECO:0000256" key="11">
    <source>
        <dbReference type="ARBA" id="ARBA00022989"/>
    </source>
</evidence>
<evidence type="ECO:0000256" key="1">
    <source>
        <dbReference type="ARBA" id="ARBA00000085"/>
    </source>
</evidence>
<dbReference type="PROSITE" id="PS50894">
    <property type="entry name" value="HPT"/>
    <property type="match status" value="1"/>
</dbReference>
<evidence type="ECO:0000259" key="23">
    <source>
        <dbReference type="PROSITE" id="PS50894"/>
    </source>
</evidence>
<evidence type="ECO:0000256" key="3">
    <source>
        <dbReference type="ARBA" id="ARBA00012438"/>
    </source>
</evidence>